<dbReference type="Pfam" id="PF00583">
    <property type="entry name" value="Acetyltransf_1"/>
    <property type="match status" value="1"/>
</dbReference>
<evidence type="ECO:0000259" key="4">
    <source>
        <dbReference type="PROSITE" id="PS51186"/>
    </source>
</evidence>
<dbReference type="InterPro" id="IPR053157">
    <property type="entry name" value="Sterol_Uptake_Regulator"/>
</dbReference>
<dbReference type="InterPro" id="IPR000182">
    <property type="entry name" value="GNAT_dom"/>
</dbReference>
<sequence>MMRRSHKKSRNGCLECKKRHIKCDETRPQCINCTTVQRECRYSTPWAGAERSPSHRSASPQVSPPGHDLTPTALPAAFPGLHPLATGEEPHSSVDMVHMELLHHYLTDPVLHIAPSSSLREVMMANGLREPYVMHSLLALSAHHLSVIRPGQEVFYRTLATQLQTRALSLFNSIDVSLLGDSAEKRVPVFVFSSVLGFHALCDSLTYRDPDFDSAFARFMGYLRIHRGLHSVMHGYWDELRKTELKHIFNEIVPRWYHFDNVEGRECDEIRERIRSLGLDAEEAEATQKAIDLIQSVFDAKPRPEDRAYVLCTWAAMLQRPFVRMLEAARPEALAVLAYFFLAMHHCRSAWMIGGAGQHLLTLLANHFRGGEWYAWVETPYRVLQDLLIQLAPAPSPPAIDESCTVPMARDFVITRPHEADAPRIAEIHLAAMDSNPLLHAQFPTPESLESLQQFLRAYTAEQLQNAASGVFVARDPDTGLIAGFMKWDSPSHPEDVKLESGDLRYLEGCRREFLDGYAALATEAKSRCFGDEPCYRLNFVCTDPGYQGEGAGSLLTRKVLEMAAADGLPVYLESTEVAVQLYTKLGFQVLDGFEMSIPRAGSAELSEVYRELCMVWRPPSK</sequence>
<dbReference type="GO" id="GO:0001228">
    <property type="term" value="F:DNA-binding transcription activator activity, RNA polymerase II-specific"/>
    <property type="evidence" value="ECO:0007669"/>
    <property type="project" value="TreeGrafter"/>
</dbReference>
<keyword evidence="6" id="KW-1185">Reference proteome</keyword>
<evidence type="ECO:0000256" key="2">
    <source>
        <dbReference type="SAM" id="MobiDB-lite"/>
    </source>
</evidence>
<reference evidence="5" key="2">
    <citation type="submission" date="2023-05" db="EMBL/GenBank/DDBJ databases">
        <authorList>
            <consortium name="Lawrence Berkeley National Laboratory"/>
            <person name="Steindorff A."/>
            <person name="Hensen N."/>
            <person name="Bonometti L."/>
            <person name="Westerberg I."/>
            <person name="Brannstrom I.O."/>
            <person name="Guillou S."/>
            <person name="Cros-Aarteil S."/>
            <person name="Calhoun S."/>
            <person name="Haridas S."/>
            <person name="Kuo A."/>
            <person name="Mondo S."/>
            <person name="Pangilinan J."/>
            <person name="Riley R."/>
            <person name="Labutti K."/>
            <person name="Andreopoulos B."/>
            <person name="Lipzen A."/>
            <person name="Chen C."/>
            <person name="Yanf M."/>
            <person name="Daum C."/>
            <person name="Ng V."/>
            <person name="Clum A."/>
            <person name="Ohm R."/>
            <person name="Martin F."/>
            <person name="Silar P."/>
            <person name="Natvig D."/>
            <person name="Lalanne C."/>
            <person name="Gautier V."/>
            <person name="Ament-Velasquez S.L."/>
            <person name="Kruys A."/>
            <person name="Hutchinson M.I."/>
            <person name="Powell A.J."/>
            <person name="Barry K."/>
            <person name="Miller A.N."/>
            <person name="Grigoriev I.V."/>
            <person name="Debuchy R."/>
            <person name="Gladieux P."/>
            <person name="Thoren M.H."/>
            <person name="Johannesson H."/>
        </authorList>
    </citation>
    <scope>NUCLEOTIDE SEQUENCE</scope>
    <source>
        <strain evidence="5">CBS 532.94</strain>
    </source>
</reference>
<evidence type="ECO:0000256" key="1">
    <source>
        <dbReference type="ARBA" id="ARBA00023242"/>
    </source>
</evidence>
<organism evidence="5 6">
    <name type="scientific">Achaetomium macrosporum</name>
    <dbReference type="NCBI Taxonomy" id="79813"/>
    <lineage>
        <taxon>Eukaryota</taxon>
        <taxon>Fungi</taxon>
        <taxon>Dikarya</taxon>
        <taxon>Ascomycota</taxon>
        <taxon>Pezizomycotina</taxon>
        <taxon>Sordariomycetes</taxon>
        <taxon>Sordariomycetidae</taxon>
        <taxon>Sordariales</taxon>
        <taxon>Chaetomiaceae</taxon>
        <taxon>Achaetomium</taxon>
    </lineage>
</organism>
<dbReference type="SMART" id="SM00066">
    <property type="entry name" value="GAL4"/>
    <property type="match status" value="1"/>
</dbReference>
<dbReference type="Proteomes" id="UP001303760">
    <property type="component" value="Unassembled WGS sequence"/>
</dbReference>
<dbReference type="InterPro" id="IPR036864">
    <property type="entry name" value="Zn2-C6_fun-type_DNA-bd_sf"/>
</dbReference>
<dbReference type="CDD" id="cd00067">
    <property type="entry name" value="GAL4"/>
    <property type="match status" value="1"/>
</dbReference>
<dbReference type="PANTHER" id="PTHR47784:SF4">
    <property type="entry name" value="ZN(II)2CYS6 TRANSCRIPTION FACTOR (EUROFUNG)"/>
    <property type="match status" value="1"/>
</dbReference>
<evidence type="ECO:0000259" key="3">
    <source>
        <dbReference type="PROSITE" id="PS50048"/>
    </source>
</evidence>
<dbReference type="PANTHER" id="PTHR47784">
    <property type="entry name" value="STEROL UPTAKE CONTROL PROTEIN 2"/>
    <property type="match status" value="1"/>
</dbReference>
<dbReference type="GO" id="GO:0008270">
    <property type="term" value="F:zinc ion binding"/>
    <property type="evidence" value="ECO:0007669"/>
    <property type="project" value="InterPro"/>
</dbReference>
<comment type="caution">
    <text evidence="5">The sequence shown here is derived from an EMBL/GenBank/DDBJ whole genome shotgun (WGS) entry which is preliminary data.</text>
</comment>
<dbReference type="GO" id="GO:0016747">
    <property type="term" value="F:acyltransferase activity, transferring groups other than amino-acyl groups"/>
    <property type="evidence" value="ECO:0007669"/>
    <property type="project" value="InterPro"/>
</dbReference>
<reference evidence="5" key="1">
    <citation type="journal article" date="2023" name="Mol. Phylogenet. Evol.">
        <title>Genome-scale phylogeny and comparative genomics of the fungal order Sordariales.</title>
        <authorList>
            <person name="Hensen N."/>
            <person name="Bonometti L."/>
            <person name="Westerberg I."/>
            <person name="Brannstrom I.O."/>
            <person name="Guillou S."/>
            <person name="Cros-Aarteil S."/>
            <person name="Calhoun S."/>
            <person name="Haridas S."/>
            <person name="Kuo A."/>
            <person name="Mondo S."/>
            <person name="Pangilinan J."/>
            <person name="Riley R."/>
            <person name="LaButti K."/>
            <person name="Andreopoulos B."/>
            <person name="Lipzen A."/>
            <person name="Chen C."/>
            <person name="Yan M."/>
            <person name="Daum C."/>
            <person name="Ng V."/>
            <person name="Clum A."/>
            <person name="Steindorff A."/>
            <person name="Ohm R.A."/>
            <person name="Martin F."/>
            <person name="Silar P."/>
            <person name="Natvig D.O."/>
            <person name="Lalanne C."/>
            <person name="Gautier V."/>
            <person name="Ament-Velasquez S.L."/>
            <person name="Kruys A."/>
            <person name="Hutchinson M.I."/>
            <person name="Powell A.J."/>
            <person name="Barry K."/>
            <person name="Miller A.N."/>
            <person name="Grigoriev I.V."/>
            <person name="Debuchy R."/>
            <person name="Gladieux P."/>
            <person name="Hiltunen Thoren M."/>
            <person name="Johannesson H."/>
        </authorList>
    </citation>
    <scope>NUCLEOTIDE SEQUENCE</scope>
    <source>
        <strain evidence="5">CBS 532.94</strain>
    </source>
</reference>
<accession>A0AAN7CGR9</accession>
<dbReference type="SUPFAM" id="SSF55729">
    <property type="entry name" value="Acyl-CoA N-acyltransferases (Nat)"/>
    <property type="match status" value="1"/>
</dbReference>
<dbReference type="Gene3D" id="4.10.240.10">
    <property type="entry name" value="Zn(2)-C6 fungal-type DNA-binding domain"/>
    <property type="match status" value="1"/>
</dbReference>
<dbReference type="Gene3D" id="3.40.630.30">
    <property type="match status" value="1"/>
</dbReference>
<dbReference type="AlphaFoldDB" id="A0AAN7CGR9"/>
<dbReference type="InterPro" id="IPR001138">
    <property type="entry name" value="Zn2Cys6_DnaBD"/>
</dbReference>
<feature type="region of interest" description="Disordered" evidence="2">
    <location>
        <begin position="46"/>
        <end position="89"/>
    </location>
</feature>
<dbReference type="Pfam" id="PF00172">
    <property type="entry name" value="Zn_clus"/>
    <property type="match status" value="1"/>
</dbReference>
<dbReference type="PROSITE" id="PS51186">
    <property type="entry name" value="GNAT"/>
    <property type="match status" value="1"/>
</dbReference>
<dbReference type="PROSITE" id="PS50048">
    <property type="entry name" value="ZN2_CY6_FUNGAL_2"/>
    <property type="match status" value="1"/>
</dbReference>
<protein>
    <submittedName>
        <fullName evidence="5">Acyl-CoA N-acyltransferase</fullName>
    </submittedName>
</protein>
<dbReference type="InterPro" id="IPR016181">
    <property type="entry name" value="Acyl_CoA_acyltransferase"/>
</dbReference>
<name>A0AAN7CGR9_9PEZI</name>
<feature type="domain" description="N-acetyltransferase" evidence="4">
    <location>
        <begin position="472"/>
        <end position="620"/>
    </location>
</feature>
<proteinExistence type="predicted"/>
<dbReference type="EMBL" id="MU860017">
    <property type="protein sequence ID" value="KAK4241769.1"/>
    <property type="molecule type" value="Genomic_DNA"/>
</dbReference>
<evidence type="ECO:0000313" key="6">
    <source>
        <dbReference type="Proteomes" id="UP001303760"/>
    </source>
</evidence>
<dbReference type="SUPFAM" id="SSF57701">
    <property type="entry name" value="Zn2/Cys6 DNA-binding domain"/>
    <property type="match status" value="1"/>
</dbReference>
<dbReference type="PROSITE" id="PS00463">
    <property type="entry name" value="ZN2_CY6_FUNGAL_1"/>
    <property type="match status" value="1"/>
</dbReference>
<evidence type="ECO:0000313" key="5">
    <source>
        <dbReference type="EMBL" id="KAK4241769.1"/>
    </source>
</evidence>
<keyword evidence="1" id="KW-0539">Nucleus</keyword>
<feature type="domain" description="Zn(2)-C6 fungal-type" evidence="3">
    <location>
        <begin position="12"/>
        <end position="42"/>
    </location>
</feature>
<gene>
    <name evidence="5" type="ORF">C8A03DRAFT_12022</name>
</gene>